<dbReference type="InterPro" id="IPR051313">
    <property type="entry name" value="Bact_iron-sidero_bind"/>
</dbReference>
<feature type="domain" description="Fe/B12 periplasmic-binding" evidence="6">
    <location>
        <begin position="58"/>
        <end position="332"/>
    </location>
</feature>
<dbReference type="PANTHER" id="PTHR30532:SF24">
    <property type="entry name" value="FERRIC ENTEROBACTIN-BINDING PERIPLASMIC PROTEIN FEPB"/>
    <property type="match status" value="1"/>
</dbReference>
<keyword evidence="3" id="KW-0813">Transport</keyword>
<reference evidence="7 8" key="1">
    <citation type="submission" date="2024-03" db="EMBL/GenBank/DDBJ databases">
        <title>Draft genome sequence of Pseudonocardia tropica JCM 19149.</title>
        <authorList>
            <person name="Butdee W."/>
            <person name="Duangmal K."/>
        </authorList>
    </citation>
    <scope>NUCLEOTIDE SEQUENCE [LARGE SCALE GENOMIC DNA]</scope>
    <source>
        <strain evidence="7 8">JCM 19149</strain>
    </source>
</reference>
<comment type="similarity">
    <text evidence="2">Belongs to the bacterial solute-binding protein 8 family.</text>
</comment>
<dbReference type="SUPFAM" id="SSF53807">
    <property type="entry name" value="Helical backbone' metal receptor"/>
    <property type="match status" value="1"/>
</dbReference>
<protein>
    <submittedName>
        <fullName evidence="7">ABC transporter substrate-binding protein</fullName>
    </submittedName>
</protein>
<dbReference type="InterPro" id="IPR002491">
    <property type="entry name" value="ABC_transptr_periplasmic_BD"/>
</dbReference>
<feature type="region of interest" description="Disordered" evidence="5">
    <location>
        <begin position="29"/>
        <end position="49"/>
    </location>
</feature>
<comment type="caution">
    <text evidence="7">The sequence shown here is derived from an EMBL/GenBank/DDBJ whole genome shotgun (WGS) entry which is preliminary data.</text>
</comment>
<evidence type="ECO:0000256" key="5">
    <source>
        <dbReference type="SAM" id="MobiDB-lite"/>
    </source>
</evidence>
<evidence type="ECO:0000313" key="7">
    <source>
        <dbReference type="EMBL" id="MEQ3539941.1"/>
    </source>
</evidence>
<keyword evidence="4" id="KW-0732">Signal</keyword>
<dbReference type="PANTHER" id="PTHR30532">
    <property type="entry name" value="IRON III DICITRATE-BINDING PERIPLASMIC PROTEIN"/>
    <property type="match status" value="1"/>
</dbReference>
<organism evidence="7 8">
    <name type="scientific">Pseudonocardia tropica</name>
    <dbReference type="NCBI Taxonomy" id="681289"/>
    <lineage>
        <taxon>Bacteria</taxon>
        <taxon>Bacillati</taxon>
        <taxon>Actinomycetota</taxon>
        <taxon>Actinomycetes</taxon>
        <taxon>Pseudonocardiales</taxon>
        <taxon>Pseudonocardiaceae</taxon>
        <taxon>Pseudonocardia</taxon>
    </lineage>
</organism>
<evidence type="ECO:0000256" key="2">
    <source>
        <dbReference type="ARBA" id="ARBA00008814"/>
    </source>
</evidence>
<dbReference type="RefSeq" id="WP_345653679.1">
    <property type="nucleotide sequence ID" value="NZ_BAABLY010000090.1"/>
</dbReference>
<evidence type="ECO:0000256" key="1">
    <source>
        <dbReference type="ARBA" id="ARBA00004196"/>
    </source>
</evidence>
<evidence type="ECO:0000259" key="6">
    <source>
        <dbReference type="PROSITE" id="PS50983"/>
    </source>
</evidence>
<evidence type="ECO:0000256" key="3">
    <source>
        <dbReference type="ARBA" id="ARBA00022448"/>
    </source>
</evidence>
<feature type="compositionally biased region" description="Low complexity" evidence="5">
    <location>
        <begin position="30"/>
        <end position="47"/>
    </location>
</feature>
<dbReference type="PROSITE" id="PS51257">
    <property type="entry name" value="PROKAR_LIPOPROTEIN"/>
    <property type="match status" value="1"/>
</dbReference>
<keyword evidence="8" id="KW-1185">Reference proteome</keyword>
<sequence>MSGRSTVRGPAAVVLAVVLGLLAGCGSGDGAAPADGTGDTRTITTDRGPLEVPADPQRIVVLSGGLAGYLYALDEPPVAADTRVLGITGFGGGFPPAWAEPARAAGTEALPAGEQLSVEAVAAAQPDLIIGGGQGITAVQAAQAYDRLAAIAPTVLVPRTLTGWQDQLAAVADAASAGDRVPGLLQRYRDRLQQVKDSITPPQGETVFIASFASGKTYVVPSTAALPALARDAGLTPTDVVARAPGARLASTGDGLEISPELLGTVADAPNAIVVIAGGRSLDELRRDPAYAALPAFRAGRVWELPATSYRPDLDGALGTLDEFGRIFGPAGG</sequence>
<name>A0ABV1JW66_9PSEU</name>
<dbReference type="Gene3D" id="3.40.50.1980">
    <property type="entry name" value="Nitrogenase molybdenum iron protein domain"/>
    <property type="match status" value="2"/>
</dbReference>
<dbReference type="EMBL" id="JBEDNP010000007">
    <property type="protein sequence ID" value="MEQ3539941.1"/>
    <property type="molecule type" value="Genomic_DNA"/>
</dbReference>
<dbReference type="Pfam" id="PF01497">
    <property type="entry name" value="Peripla_BP_2"/>
    <property type="match status" value="1"/>
</dbReference>
<accession>A0ABV1JW66</accession>
<dbReference type="Proteomes" id="UP001464923">
    <property type="component" value="Unassembled WGS sequence"/>
</dbReference>
<evidence type="ECO:0000313" key="8">
    <source>
        <dbReference type="Proteomes" id="UP001464923"/>
    </source>
</evidence>
<comment type="subcellular location">
    <subcellularLocation>
        <location evidence="1">Cell envelope</location>
    </subcellularLocation>
</comment>
<gene>
    <name evidence="7" type="ORF">WHI96_14020</name>
</gene>
<proteinExistence type="inferred from homology"/>
<dbReference type="PROSITE" id="PS50983">
    <property type="entry name" value="FE_B12_PBP"/>
    <property type="match status" value="1"/>
</dbReference>
<evidence type="ECO:0000256" key="4">
    <source>
        <dbReference type="ARBA" id="ARBA00022729"/>
    </source>
</evidence>